<comment type="subcellular location">
    <subcellularLocation>
        <location evidence="17">Cell membrane</location>
        <topology evidence="17">Multi-pass membrane protein</topology>
    </subcellularLocation>
    <subcellularLocation>
        <location evidence="1">Membrane</location>
        <topology evidence="1">Multi-pass membrane protein</topology>
    </subcellularLocation>
</comment>
<keyword evidence="23" id="KW-0560">Oxidoreductase</keyword>
<evidence type="ECO:0000256" key="12">
    <source>
        <dbReference type="ARBA" id="ARBA00023008"/>
    </source>
</evidence>
<keyword evidence="12 18" id="KW-0186">Copper</keyword>
<dbReference type="PROSITE" id="PS50999">
    <property type="entry name" value="COX2_TM"/>
    <property type="match status" value="1"/>
</dbReference>
<feature type="domain" description="Cytochrome oxidase subunit II transmembrane region profile" evidence="21">
    <location>
        <begin position="1"/>
        <end position="94"/>
    </location>
</feature>
<dbReference type="InterPro" id="IPR001505">
    <property type="entry name" value="Copper_CuA"/>
</dbReference>
<dbReference type="InterPro" id="IPR014222">
    <property type="entry name" value="Cyt_c_oxidase_su2"/>
</dbReference>
<dbReference type="PROSITE" id="PS00078">
    <property type="entry name" value="COX2"/>
    <property type="match status" value="1"/>
</dbReference>
<keyword evidence="10 19" id="KW-1133">Transmembrane helix</keyword>
<keyword evidence="3 17" id="KW-0813">Transport</keyword>
<feature type="transmembrane region" description="Helical" evidence="19">
    <location>
        <begin position="20"/>
        <end position="44"/>
    </location>
</feature>
<evidence type="ECO:0000256" key="6">
    <source>
        <dbReference type="ARBA" id="ARBA00022692"/>
    </source>
</evidence>
<dbReference type="InterPro" id="IPR008972">
    <property type="entry name" value="Cupredoxin"/>
</dbReference>
<dbReference type="PROSITE" id="PS51007">
    <property type="entry name" value="CYTC"/>
    <property type="match status" value="1"/>
</dbReference>
<name>A0A537K3L9_9BACT</name>
<organism evidence="23 24">
    <name type="scientific">Candidatus Segetimicrobium genomatis</name>
    <dbReference type="NCBI Taxonomy" id="2569760"/>
    <lineage>
        <taxon>Bacteria</taxon>
        <taxon>Bacillati</taxon>
        <taxon>Candidatus Sysuimicrobiota</taxon>
        <taxon>Candidatus Sysuimicrobiia</taxon>
        <taxon>Candidatus Sysuimicrobiales</taxon>
        <taxon>Candidatus Segetimicrobiaceae</taxon>
        <taxon>Candidatus Segetimicrobium</taxon>
    </lineage>
</organism>
<protein>
    <recommendedName>
        <fullName evidence="18">Cytochrome c oxidase subunit 2</fullName>
        <ecNumber evidence="18">7.1.1.9</ecNumber>
    </recommendedName>
</protein>
<dbReference type="GO" id="GO:0005886">
    <property type="term" value="C:plasma membrane"/>
    <property type="evidence" value="ECO:0007669"/>
    <property type="project" value="UniProtKB-SubCell"/>
</dbReference>
<keyword evidence="7 16" id="KW-0479">Metal-binding</keyword>
<evidence type="ECO:0000256" key="9">
    <source>
        <dbReference type="ARBA" id="ARBA00022982"/>
    </source>
</evidence>
<dbReference type="PANTHER" id="PTHR22888:SF9">
    <property type="entry name" value="CYTOCHROME C OXIDASE SUBUNIT 2"/>
    <property type="match status" value="1"/>
</dbReference>
<evidence type="ECO:0000256" key="3">
    <source>
        <dbReference type="ARBA" id="ARBA00022448"/>
    </source>
</evidence>
<evidence type="ECO:0000256" key="5">
    <source>
        <dbReference type="ARBA" id="ARBA00022660"/>
    </source>
</evidence>
<comment type="function">
    <text evidence="14 18">Subunits I and II form the functional core of the enzyme complex. Electrons originating in cytochrome c are transferred via heme a and Cu(A) to the binuclear center formed by heme a3 and Cu(B).</text>
</comment>
<evidence type="ECO:0000256" key="16">
    <source>
        <dbReference type="PROSITE-ProRule" id="PRU00433"/>
    </source>
</evidence>
<evidence type="ECO:0000256" key="7">
    <source>
        <dbReference type="ARBA" id="ARBA00022723"/>
    </source>
</evidence>
<evidence type="ECO:0000256" key="1">
    <source>
        <dbReference type="ARBA" id="ARBA00004141"/>
    </source>
</evidence>
<keyword evidence="6 17" id="KW-0812">Transmembrane</keyword>
<evidence type="ECO:0000256" key="14">
    <source>
        <dbReference type="ARBA" id="ARBA00024688"/>
    </source>
</evidence>
<dbReference type="Pfam" id="PF00116">
    <property type="entry name" value="COX2"/>
    <property type="match status" value="1"/>
</dbReference>
<dbReference type="InterPro" id="IPR011759">
    <property type="entry name" value="Cyt_c_oxidase_su2_TM_dom"/>
</dbReference>
<accession>A0A537K3L9</accession>
<reference evidence="23 24" key="1">
    <citation type="journal article" date="2019" name="Nat. Microbiol.">
        <title>Mediterranean grassland soil C-N compound turnover is dependent on rainfall and depth, and is mediated by genomically divergent microorganisms.</title>
        <authorList>
            <person name="Diamond S."/>
            <person name="Andeer P.F."/>
            <person name="Li Z."/>
            <person name="Crits-Christoph A."/>
            <person name="Burstein D."/>
            <person name="Anantharaman K."/>
            <person name="Lane K.R."/>
            <person name="Thomas B.C."/>
            <person name="Pan C."/>
            <person name="Northen T.R."/>
            <person name="Banfield J.F."/>
        </authorList>
    </citation>
    <scope>NUCLEOTIDE SEQUENCE [LARGE SCALE GENOMIC DNA]</scope>
    <source>
        <strain evidence="23">NP_3</strain>
    </source>
</reference>
<dbReference type="NCBIfam" id="TIGR02866">
    <property type="entry name" value="CoxB"/>
    <property type="match status" value="1"/>
</dbReference>
<evidence type="ECO:0000256" key="13">
    <source>
        <dbReference type="ARBA" id="ARBA00023136"/>
    </source>
</evidence>
<keyword evidence="9 17" id="KW-0249">Electron transport</keyword>
<evidence type="ECO:0000259" key="21">
    <source>
        <dbReference type="PROSITE" id="PS50999"/>
    </source>
</evidence>
<keyword evidence="13 19" id="KW-0472">Membrane</keyword>
<keyword evidence="5 17" id="KW-0679">Respiratory chain</keyword>
<dbReference type="GO" id="GO:0042773">
    <property type="term" value="P:ATP synthesis coupled electron transport"/>
    <property type="evidence" value="ECO:0007669"/>
    <property type="project" value="TreeGrafter"/>
</dbReference>
<evidence type="ECO:0000256" key="10">
    <source>
        <dbReference type="ARBA" id="ARBA00022989"/>
    </source>
</evidence>
<dbReference type="InterPro" id="IPR045187">
    <property type="entry name" value="CcO_II"/>
</dbReference>
<feature type="domain" description="Cytochrome oxidase subunit II copper A binding" evidence="20">
    <location>
        <begin position="96"/>
        <end position="208"/>
    </location>
</feature>
<evidence type="ECO:0000256" key="17">
    <source>
        <dbReference type="RuleBase" id="RU000456"/>
    </source>
</evidence>
<dbReference type="GO" id="GO:0004129">
    <property type="term" value="F:cytochrome-c oxidase activity"/>
    <property type="evidence" value="ECO:0007669"/>
    <property type="project" value="UniProtKB-EC"/>
</dbReference>
<dbReference type="InterPro" id="IPR036909">
    <property type="entry name" value="Cyt_c-like_dom_sf"/>
</dbReference>
<evidence type="ECO:0000256" key="18">
    <source>
        <dbReference type="RuleBase" id="RU004024"/>
    </source>
</evidence>
<dbReference type="Gene3D" id="2.60.40.420">
    <property type="entry name" value="Cupredoxins - blue copper proteins"/>
    <property type="match status" value="1"/>
</dbReference>
<dbReference type="GO" id="GO:0020037">
    <property type="term" value="F:heme binding"/>
    <property type="evidence" value="ECO:0007669"/>
    <property type="project" value="InterPro"/>
</dbReference>
<comment type="catalytic activity">
    <reaction evidence="15 18">
        <text>4 Fe(II)-[cytochrome c] + O2 + 8 H(+)(in) = 4 Fe(III)-[cytochrome c] + 2 H2O + 4 H(+)(out)</text>
        <dbReference type="Rhea" id="RHEA:11436"/>
        <dbReference type="Rhea" id="RHEA-COMP:10350"/>
        <dbReference type="Rhea" id="RHEA-COMP:14399"/>
        <dbReference type="ChEBI" id="CHEBI:15377"/>
        <dbReference type="ChEBI" id="CHEBI:15378"/>
        <dbReference type="ChEBI" id="CHEBI:15379"/>
        <dbReference type="ChEBI" id="CHEBI:29033"/>
        <dbReference type="ChEBI" id="CHEBI:29034"/>
        <dbReference type="EC" id="7.1.1.9"/>
    </reaction>
</comment>
<dbReference type="Proteomes" id="UP000318509">
    <property type="component" value="Unassembled WGS sequence"/>
</dbReference>
<dbReference type="Pfam" id="PF02790">
    <property type="entry name" value="COX2_TM"/>
    <property type="match status" value="1"/>
</dbReference>
<proteinExistence type="inferred from homology"/>
<evidence type="ECO:0000259" key="20">
    <source>
        <dbReference type="PROSITE" id="PS50857"/>
    </source>
</evidence>
<dbReference type="PRINTS" id="PR01166">
    <property type="entry name" value="CYCOXIDASEII"/>
</dbReference>
<comment type="caution">
    <text evidence="23">The sequence shown here is derived from an EMBL/GenBank/DDBJ whole genome shotgun (WGS) entry which is preliminary data.</text>
</comment>
<evidence type="ECO:0000256" key="19">
    <source>
        <dbReference type="SAM" id="Phobius"/>
    </source>
</evidence>
<dbReference type="SUPFAM" id="SSF46626">
    <property type="entry name" value="Cytochrome c"/>
    <property type="match status" value="1"/>
</dbReference>
<dbReference type="PROSITE" id="PS50857">
    <property type="entry name" value="COX2_CUA"/>
    <property type="match status" value="1"/>
</dbReference>
<dbReference type="GO" id="GO:0016491">
    <property type="term" value="F:oxidoreductase activity"/>
    <property type="evidence" value="ECO:0007669"/>
    <property type="project" value="UniProtKB-KW"/>
</dbReference>
<keyword evidence="11 16" id="KW-0408">Iron</keyword>
<evidence type="ECO:0000256" key="15">
    <source>
        <dbReference type="ARBA" id="ARBA00047816"/>
    </source>
</evidence>
<evidence type="ECO:0000313" key="23">
    <source>
        <dbReference type="EMBL" id="TMI90369.1"/>
    </source>
</evidence>
<evidence type="ECO:0000313" key="24">
    <source>
        <dbReference type="Proteomes" id="UP000318509"/>
    </source>
</evidence>
<dbReference type="PANTHER" id="PTHR22888">
    <property type="entry name" value="CYTOCHROME C OXIDASE, SUBUNIT II"/>
    <property type="match status" value="1"/>
</dbReference>
<dbReference type="InterPro" id="IPR002429">
    <property type="entry name" value="CcO_II-like_C"/>
</dbReference>
<dbReference type="AlphaFoldDB" id="A0A537K3L9"/>
<evidence type="ECO:0000256" key="4">
    <source>
        <dbReference type="ARBA" id="ARBA00022617"/>
    </source>
</evidence>
<feature type="domain" description="Cytochrome c" evidence="22">
    <location>
        <begin position="219"/>
        <end position="303"/>
    </location>
</feature>
<gene>
    <name evidence="23" type="primary">coxB</name>
    <name evidence="23" type="ORF">E6H00_07000</name>
</gene>
<dbReference type="GO" id="GO:0005507">
    <property type="term" value="F:copper ion binding"/>
    <property type="evidence" value="ECO:0007669"/>
    <property type="project" value="InterPro"/>
</dbReference>
<keyword evidence="8" id="KW-1278">Translocase</keyword>
<dbReference type="EMBL" id="VBAK01000113">
    <property type="protein sequence ID" value="TMI90369.1"/>
    <property type="molecule type" value="Genomic_DNA"/>
</dbReference>
<evidence type="ECO:0000256" key="8">
    <source>
        <dbReference type="ARBA" id="ARBA00022967"/>
    </source>
</evidence>
<evidence type="ECO:0000256" key="2">
    <source>
        <dbReference type="ARBA" id="ARBA00007866"/>
    </source>
</evidence>
<evidence type="ECO:0000256" key="11">
    <source>
        <dbReference type="ARBA" id="ARBA00023004"/>
    </source>
</evidence>
<dbReference type="InterPro" id="IPR034236">
    <property type="entry name" value="CuRO_CcO_Caa3_II"/>
</dbReference>
<dbReference type="Gene3D" id="1.10.287.90">
    <property type="match status" value="1"/>
</dbReference>
<dbReference type="InterPro" id="IPR036257">
    <property type="entry name" value="Cyt_c_oxidase_su2_TM_sf"/>
</dbReference>
<keyword evidence="4 16" id="KW-0349">Heme</keyword>
<dbReference type="SUPFAM" id="SSF49503">
    <property type="entry name" value="Cupredoxins"/>
    <property type="match status" value="1"/>
</dbReference>
<dbReference type="Pfam" id="PF00034">
    <property type="entry name" value="Cytochrom_C"/>
    <property type="match status" value="1"/>
</dbReference>
<comment type="similarity">
    <text evidence="2 17">Belongs to the cytochrome c oxidase subunit 2 family.</text>
</comment>
<dbReference type="CDD" id="cd04213">
    <property type="entry name" value="CuRO_CcO_Caa3_II"/>
    <property type="match status" value="1"/>
</dbReference>
<feature type="transmembrane region" description="Helical" evidence="19">
    <location>
        <begin position="65"/>
        <end position="84"/>
    </location>
</feature>
<dbReference type="SUPFAM" id="SSF81464">
    <property type="entry name" value="Cytochrome c oxidase subunit II-like, transmembrane region"/>
    <property type="match status" value="1"/>
</dbReference>
<evidence type="ECO:0000259" key="22">
    <source>
        <dbReference type="PROSITE" id="PS51007"/>
    </source>
</evidence>
<dbReference type="EC" id="7.1.1.9" evidence="18"/>
<comment type="cofactor">
    <cofactor evidence="18">
        <name>Cu cation</name>
        <dbReference type="ChEBI" id="CHEBI:23378"/>
    </cofactor>
    <text evidence="18">Binds a copper A center.</text>
</comment>
<dbReference type="InterPro" id="IPR009056">
    <property type="entry name" value="Cyt_c-like_dom"/>
</dbReference>
<sequence>MPISPFGNPASPQAAATAQLFRFVLALGAAVFAIVAGIIIVAAIRFRHRPGQGDPAPDTGRPGIEVVWVGAAALLLLVIFVPTVSTMRAVDPPADRRLPDLVVTGHQWWWEVGYPGLGILTANEIHLPVRRMFLVHLQSADVIHDFWIPSLTRKMDMTPGHATDVWLEADQPGVYLGACAEFCGVQHAWMRIRVIAEPEEAFAAWQQQQRQAPSPPRTPDAVVGASLYHEDTCANCHGTGIGPDLNHLAGRDTLAAGLMPNTPADLARWLKDPQAVKPGSLMPDFHLSDADIQKLVAYLETLR</sequence>